<dbReference type="GeneID" id="55637603"/>
<evidence type="ECO:0008006" key="4">
    <source>
        <dbReference type="Google" id="ProtNLM"/>
    </source>
</evidence>
<reference evidence="2" key="1">
    <citation type="journal article" date="2020" name="bioRxiv">
        <title>A rank-normalized archaeal taxonomy based on genome phylogeny resolves widespread incomplete and uneven classifications.</title>
        <authorList>
            <person name="Rinke C."/>
            <person name="Chuvochina M."/>
            <person name="Mussig A.J."/>
            <person name="Chaumeil P.-A."/>
            <person name="Waite D.W."/>
            <person name="Whitman W.B."/>
            <person name="Parks D.H."/>
            <person name="Hugenholtz P."/>
        </authorList>
    </citation>
    <scope>NUCLEOTIDE SEQUENCE</scope>
    <source>
        <strain evidence="2">UBA8834</strain>
    </source>
</reference>
<gene>
    <name evidence="2" type="ORF">HA331_04310</name>
</gene>
<evidence type="ECO:0000313" key="2">
    <source>
        <dbReference type="EMBL" id="HII60968.1"/>
    </source>
</evidence>
<keyword evidence="1" id="KW-1133">Transmembrane helix</keyword>
<accession>A0A832T6B6</accession>
<evidence type="ECO:0000256" key="1">
    <source>
        <dbReference type="SAM" id="Phobius"/>
    </source>
</evidence>
<dbReference type="RefSeq" id="WP_173026562.1">
    <property type="nucleotide sequence ID" value="NZ_DUJN01000004.1"/>
</dbReference>
<dbReference type="AlphaFoldDB" id="A0A832T6B6"/>
<keyword evidence="1" id="KW-0812">Transmembrane</keyword>
<dbReference type="EMBL" id="DUJN01000004">
    <property type="protein sequence ID" value="HII60968.1"/>
    <property type="molecule type" value="Genomic_DNA"/>
</dbReference>
<evidence type="ECO:0000313" key="3">
    <source>
        <dbReference type="Proteomes" id="UP000617544"/>
    </source>
</evidence>
<dbReference type="Proteomes" id="UP000617544">
    <property type="component" value="Unassembled WGS sequence"/>
</dbReference>
<proteinExistence type="predicted"/>
<feature type="transmembrane region" description="Helical" evidence="1">
    <location>
        <begin position="12"/>
        <end position="31"/>
    </location>
</feature>
<keyword evidence="1" id="KW-0472">Membrane</keyword>
<comment type="caution">
    <text evidence="2">The sequence shown here is derived from an EMBL/GenBank/DDBJ whole genome shotgun (WGS) entry which is preliminary data.</text>
</comment>
<protein>
    <recommendedName>
        <fullName evidence="4">Class III signal peptide</fullName>
    </recommendedName>
</protein>
<name>A0A832T6B6_PYRHR</name>
<organism evidence="2 3">
    <name type="scientific">Pyrococcus horikoshii</name>
    <dbReference type="NCBI Taxonomy" id="53953"/>
    <lineage>
        <taxon>Archaea</taxon>
        <taxon>Methanobacteriati</taxon>
        <taxon>Methanobacteriota</taxon>
        <taxon>Thermococci</taxon>
        <taxon>Thermococcales</taxon>
        <taxon>Thermococcaceae</taxon>
        <taxon>Pyrococcus</taxon>
    </lineage>
</organism>
<sequence length="56" mass="6432">MGMRRSQTAIEYLFMLAAVLLLIAIVFKVVIDTFRTLNTSVGEYVKVIREKLLENL</sequence>